<protein>
    <submittedName>
        <fullName evidence="1">Uncharacterized protein</fullName>
    </submittedName>
</protein>
<dbReference type="AlphaFoldDB" id="A0AAE7KXY9"/>
<sequence>MKIDRDFIHEIVNNFHGSIMLDGDLCDYSHFSPDNENYDDKIYQKIYALKYIPAYYFEYCVLAWELSERLMKNDIKNINISSFGCGLHPDYFALLHNLKNVKFDYHGYDTCQWTTRELLPPSNDNLYLHTVSASAITQDSINKTDVFIFPKSLGDIAENIDIKDFSARISNSKKNRVFFLNSFITVDHKLNNHHTEIFSLFHKEMLKKGFITSDSNERTYYRGDHIYQGLKGIDYSFDYPQNIQLCEDVEKYDCKCRVVHNPVLTNSYMNYQILEYSR</sequence>
<dbReference type="EMBL" id="CP055538">
    <property type="protein sequence ID" value="QLO13076.1"/>
    <property type="molecule type" value="Genomic_DNA"/>
</dbReference>
<evidence type="ECO:0000313" key="2">
    <source>
        <dbReference type="Proteomes" id="UP000510650"/>
    </source>
</evidence>
<name>A0AAE7KXY9_CITFR</name>
<organism evidence="1 2">
    <name type="scientific">Citrobacter freundii</name>
    <dbReference type="NCBI Taxonomy" id="546"/>
    <lineage>
        <taxon>Bacteria</taxon>
        <taxon>Pseudomonadati</taxon>
        <taxon>Pseudomonadota</taxon>
        <taxon>Gammaproteobacteria</taxon>
        <taxon>Enterobacterales</taxon>
        <taxon>Enterobacteriaceae</taxon>
        <taxon>Citrobacter</taxon>
        <taxon>Citrobacter freundii complex</taxon>
    </lineage>
</organism>
<proteinExistence type="predicted"/>
<reference evidence="2" key="1">
    <citation type="submission" date="2020-06" db="EMBL/GenBank/DDBJ databases">
        <title>REHAB project genomes.</title>
        <authorList>
            <person name="Shaw L.P."/>
        </authorList>
    </citation>
    <scope>NUCLEOTIDE SEQUENCE [LARGE SCALE GENOMIC DNA]</scope>
    <source>
        <strain evidence="2">RHBSTW-00398</strain>
    </source>
</reference>
<gene>
    <name evidence="1" type="ORF">HV183_06270</name>
</gene>
<dbReference type="Proteomes" id="UP000510650">
    <property type="component" value="Chromosome"/>
</dbReference>
<accession>A0AAE7KXY9</accession>
<evidence type="ECO:0000313" key="1">
    <source>
        <dbReference type="EMBL" id="QLO13076.1"/>
    </source>
</evidence>
<dbReference type="RefSeq" id="WP_174360601.1">
    <property type="nucleotide sequence ID" value="NZ_CP055538.1"/>
</dbReference>